<dbReference type="GO" id="GO:0003677">
    <property type="term" value="F:DNA binding"/>
    <property type="evidence" value="ECO:0007669"/>
    <property type="project" value="InterPro"/>
</dbReference>
<sequence length="307" mass="35044">MDVLFYIHIYICIYISGISKRMNVEELIQKKKIMYRQQGADFVVHCLNPEHDDSNPSMRIDRITGIFHCFSCGFKGNVFKYFDAPISFLEQKRAKLKKKINDRRTESVGLTMPKDLMAYSGNFRNIKPETYKKYEAFTHHESQYVGRVVFPIKDITGRVSAFIGRHMDSTVVPKYMIFPPKAKMPLFPSHANPILGRVILVEGIFDALNLLDKGLSNAMCCFGTRNMDIYKLSMLKVQGVTGLDILFDGDTAGREAADSIVELCDKVELLSQVVQMPEGLDPGALPEDRVKNLKEWLYDEPEEHSIN</sequence>
<dbReference type="GO" id="GO:0005737">
    <property type="term" value="C:cytoplasm"/>
    <property type="evidence" value="ECO:0007669"/>
    <property type="project" value="TreeGrafter"/>
</dbReference>
<dbReference type="AlphaFoldDB" id="A0A382GD74"/>
<reference evidence="5" key="1">
    <citation type="submission" date="2018-05" db="EMBL/GenBank/DDBJ databases">
        <authorList>
            <person name="Lanie J.A."/>
            <person name="Ng W.-L."/>
            <person name="Kazmierczak K.M."/>
            <person name="Andrzejewski T.M."/>
            <person name="Davidsen T.M."/>
            <person name="Wayne K.J."/>
            <person name="Tettelin H."/>
            <person name="Glass J.I."/>
            <person name="Rusch D."/>
            <person name="Podicherti R."/>
            <person name="Tsui H.-C.T."/>
            <person name="Winkler M.E."/>
        </authorList>
    </citation>
    <scope>NUCLEOTIDE SEQUENCE</scope>
</reference>
<dbReference type="PANTHER" id="PTHR30313:SF2">
    <property type="entry name" value="DNA PRIMASE"/>
    <property type="match status" value="1"/>
</dbReference>
<organism evidence="5">
    <name type="scientific">marine metagenome</name>
    <dbReference type="NCBI Taxonomy" id="408172"/>
    <lineage>
        <taxon>unclassified sequences</taxon>
        <taxon>metagenomes</taxon>
        <taxon>ecological metagenomes</taxon>
    </lineage>
</organism>
<dbReference type="GO" id="GO:0006269">
    <property type="term" value="P:DNA replication, synthesis of primer"/>
    <property type="evidence" value="ECO:0007669"/>
    <property type="project" value="TreeGrafter"/>
</dbReference>
<dbReference type="PANTHER" id="PTHR30313">
    <property type="entry name" value="DNA PRIMASE"/>
    <property type="match status" value="1"/>
</dbReference>
<dbReference type="InterPro" id="IPR013264">
    <property type="entry name" value="DNAG_N"/>
</dbReference>
<evidence type="ECO:0000313" key="5">
    <source>
        <dbReference type="EMBL" id="SVB73158.1"/>
    </source>
</evidence>
<feature type="domain" description="Zinc finger CHC2-type" evidence="4">
    <location>
        <begin position="44"/>
        <end position="94"/>
    </location>
</feature>
<keyword evidence="3" id="KW-0862">Zinc</keyword>
<dbReference type="InterPro" id="IPR034154">
    <property type="entry name" value="TOPRIM_DnaG/twinkle"/>
</dbReference>
<dbReference type="InterPro" id="IPR036977">
    <property type="entry name" value="DNA_primase_Znf_CHC2"/>
</dbReference>
<dbReference type="GO" id="GO:0008270">
    <property type="term" value="F:zinc ion binding"/>
    <property type="evidence" value="ECO:0007669"/>
    <property type="project" value="UniProtKB-KW"/>
</dbReference>
<dbReference type="SMART" id="SM00400">
    <property type="entry name" value="ZnF_CHCC"/>
    <property type="match status" value="1"/>
</dbReference>
<dbReference type="EMBL" id="UINC01054898">
    <property type="protein sequence ID" value="SVB73158.1"/>
    <property type="molecule type" value="Genomic_DNA"/>
</dbReference>
<keyword evidence="1" id="KW-0479">Metal-binding</keyword>
<dbReference type="Pfam" id="PF08275">
    <property type="entry name" value="DNAG_N"/>
    <property type="match status" value="1"/>
</dbReference>
<dbReference type="Pfam" id="PF01807">
    <property type="entry name" value="Zn_ribbon_DnaG"/>
    <property type="match status" value="1"/>
</dbReference>
<gene>
    <name evidence="5" type="ORF">METZ01_LOCUS226012</name>
</gene>
<keyword evidence="2" id="KW-0863">Zinc-finger</keyword>
<evidence type="ECO:0000256" key="3">
    <source>
        <dbReference type="ARBA" id="ARBA00022833"/>
    </source>
</evidence>
<evidence type="ECO:0000256" key="2">
    <source>
        <dbReference type="ARBA" id="ARBA00022771"/>
    </source>
</evidence>
<evidence type="ECO:0000256" key="1">
    <source>
        <dbReference type="ARBA" id="ARBA00022723"/>
    </source>
</evidence>
<proteinExistence type="predicted"/>
<evidence type="ECO:0000259" key="4">
    <source>
        <dbReference type="SMART" id="SM00400"/>
    </source>
</evidence>
<name>A0A382GD74_9ZZZZ</name>
<dbReference type="Pfam" id="PF13155">
    <property type="entry name" value="Toprim_2"/>
    <property type="match status" value="1"/>
</dbReference>
<dbReference type="InterPro" id="IPR050219">
    <property type="entry name" value="DnaG_primase"/>
</dbReference>
<dbReference type="SUPFAM" id="SSF56731">
    <property type="entry name" value="DNA primase core"/>
    <property type="match status" value="1"/>
</dbReference>
<dbReference type="CDD" id="cd01029">
    <property type="entry name" value="TOPRIM_primases"/>
    <property type="match status" value="1"/>
</dbReference>
<accession>A0A382GD74</accession>
<dbReference type="SUPFAM" id="SSF57783">
    <property type="entry name" value="Zinc beta-ribbon"/>
    <property type="match status" value="1"/>
</dbReference>
<protein>
    <recommendedName>
        <fullName evidence="4">Zinc finger CHC2-type domain-containing protein</fullName>
    </recommendedName>
</protein>
<dbReference type="Gene3D" id="3.40.1360.10">
    <property type="match status" value="1"/>
</dbReference>
<dbReference type="Gene3D" id="3.90.580.10">
    <property type="entry name" value="Zinc finger, CHC2-type domain"/>
    <property type="match status" value="1"/>
</dbReference>
<dbReference type="GO" id="GO:0003899">
    <property type="term" value="F:DNA-directed RNA polymerase activity"/>
    <property type="evidence" value="ECO:0007669"/>
    <property type="project" value="InterPro"/>
</dbReference>
<dbReference type="InterPro" id="IPR002694">
    <property type="entry name" value="Znf_CHC2"/>
</dbReference>